<keyword evidence="3" id="KW-0479">Metal-binding</keyword>
<dbReference type="RefSeq" id="WP_111000422.1">
    <property type="nucleotide sequence ID" value="NZ_QKTW01000025.1"/>
</dbReference>
<dbReference type="GO" id="GO:0005737">
    <property type="term" value="C:cytoplasm"/>
    <property type="evidence" value="ECO:0007669"/>
    <property type="project" value="InterPro"/>
</dbReference>
<dbReference type="EC" id="3.6.1.1" evidence="2"/>
<evidence type="ECO:0000256" key="5">
    <source>
        <dbReference type="ARBA" id="ARBA00022842"/>
    </source>
</evidence>
<evidence type="ECO:0000313" key="7">
    <source>
        <dbReference type="Proteomes" id="UP000248745"/>
    </source>
</evidence>
<reference evidence="6 7" key="1">
    <citation type="submission" date="2018-06" db="EMBL/GenBank/DDBJ databases">
        <title>Mucibacter soli gen. nov., sp. nov., a new member of the family Chitinophagaceae producing mucin.</title>
        <authorList>
            <person name="Kim M.-K."/>
            <person name="Park S."/>
            <person name="Kim T.-S."/>
            <person name="Joung Y."/>
            <person name="Han J.-H."/>
            <person name="Kim S.B."/>
        </authorList>
    </citation>
    <scope>NUCLEOTIDE SEQUENCE [LARGE SCALE GENOMIC DNA]</scope>
    <source>
        <strain evidence="6 7">R1-15</strain>
    </source>
</reference>
<sequence>MNVSKINPYDKDLTNVLIETPKCSQNKYAYDPDRDVFCLKKTLPLGMMFPFDFGFIPGTKGEDGDPLDVLVILEGPVYPGCIIPCRLLGVLEARQQEKGEKAIRNDRLVAVADCSVIYRSVTKIKELSESMVAEIERFFIDYNKAEGRVFKPLRWAGIKAAEKIIAKGTVGNNPK</sequence>
<evidence type="ECO:0000313" key="6">
    <source>
        <dbReference type="EMBL" id="PZF71277.1"/>
    </source>
</evidence>
<dbReference type="PANTHER" id="PTHR10286">
    <property type="entry name" value="INORGANIC PYROPHOSPHATASE"/>
    <property type="match status" value="1"/>
</dbReference>
<gene>
    <name evidence="6" type="ORF">DN068_18435</name>
</gene>
<dbReference type="SUPFAM" id="SSF50324">
    <property type="entry name" value="Inorganic pyrophosphatase"/>
    <property type="match status" value="1"/>
</dbReference>
<keyword evidence="5" id="KW-0460">Magnesium</keyword>
<dbReference type="GO" id="GO:0006796">
    <property type="term" value="P:phosphate-containing compound metabolic process"/>
    <property type="evidence" value="ECO:0007669"/>
    <property type="project" value="InterPro"/>
</dbReference>
<organism evidence="6 7">
    <name type="scientific">Taibaiella soli</name>
    <dbReference type="NCBI Taxonomy" id="1649169"/>
    <lineage>
        <taxon>Bacteria</taxon>
        <taxon>Pseudomonadati</taxon>
        <taxon>Bacteroidota</taxon>
        <taxon>Chitinophagia</taxon>
        <taxon>Chitinophagales</taxon>
        <taxon>Chitinophagaceae</taxon>
        <taxon>Taibaiella</taxon>
    </lineage>
</organism>
<dbReference type="GO" id="GO:0000287">
    <property type="term" value="F:magnesium ion binding"/>
    <property type="evidence" value="ECO:0007669"/>
    <property type="project" value="InterPro"/>
</dbReference>
<accession>A0A2W2B5L6</accession>
<comment type="caution">
    <text evidence="6">The sequence shown here is derived from an EMBL/GenBank/DDBJ whole genome shotgun (WGS) entry which is preliminary data.</text>
</comment>
<dbReference type="InterPro" id="IPR008162">
    <property type="entry name" value="Pyrophosphatase"/>
</dbReference>
<evidence type="ECO:0000256" key="1">
    <source>
        <dbReference type="ARBA" id="ARBA00001946"/>
    </source>
</evidence>
<name>A0A2W2B5L6_9BACT</name>
<dbReference type="Gene3D" id="3.90.80.10">
    <property type="entry name" value="Inorganic pyrophosphatase"/>
    <property type="match status" value="1"/>
</dbReference>
<dbReference type="AlphaFoldDB" id="A0A2W2B5L6"/>
<proteinExistence type="predicted"/>
<evidence type="ECO:0000256" key="2">
    <source>
        <dbReference type="ARBA" id="ARBA00012146"/>
    </source>
</evidence>
<evidence type="ECO:0000256" key="4">
    <source>
        <dbReference type="ARBA" id="ARBA00022801"/>
    </source>
</evidence>
<dbReference type="PROSITE" id="PS00387">
    <property type="entry name" value="PPASE"/>
    <property type="match status" value="1"/>
</dbReference>
<dbReference type="EMBL" id="QKTW01000025">
    <property type="protein sequence ID" value="PZF71277.1"/>
    <property type="molecule type" value="Genomic_DNA"/>
</dbReference>
<keyword evidence="4" id="KW-0378">Hydrolase</keyword>
<dbReference type="InterPro" id="IPR036649">
    <property type="entry name" value="Pyrophosphatase_sf"/>
</dbReference>
<comment type="cofactor">
    <cofactor evidence="1">
        <name>Mg(2+)</name>
        <dbReference type="ChEBI" id="CHEBI:18420"/>
    </cofactor>
</comment>
<dbReference type="Proteomes" id="UP000248745">
    <property type="component" value="Unassembled WGS sequence"/>
</dbReference>
<protein>
    <recommendedName>
        <fullName evidence="2">inorganic diphosphatase</fullName>
        <ecNumber evidence="2">3.6.1.1</ecNumber>
    </recommendedName>
</protein>
<dbReference type="OrthoDB" id="5187599at2"/>
<keyword evidence="7" id="KW-1185">Reference proteome</keyword>
<dbReference type="GO" id="GO:0004427">
    <property type="term" value="F:inorganic diphosphate phosphatase activity"/>
    <property type="evidence" value="ECO:0007669"/>
    <property type="project" value="UniProtKB-EC"/>
</dbReference>
<dbReference type="Pfam" id="PF00719">
    <property type="entry name" value="Pyrophosphatase"/>
    <property type="match status" value="1"/>
</dbReference>
<evidence type="ECO:0000256" key="3">
    <source>
        <dbReference type="ARBA" id="ARBA00022723"/>
    </source>
</evidence>